<name>A0AB35UNL7_9FIRM</name>
<dbReference type="InterPro" id="IPR052163">
    <property type="entry name" value="DGC-Regulatory_Protein"/>
</dbReference>
<dbReference type="SMART" id="SM00267">
    <property type="entry name" value="GGDEF"/>
    <property type="match status" value="1"/>
</dbReference>
<dbReference type="InterPro" id="IPR029787">
    <property type="entry name" value="Nucleotide_cyclase"/>
</dbReference>
<organism evidence="2 3">
    <name type="scientific">Dielma fastidiosa</name>
    <dbReference type="NCBI Taxonomy" id="1034346"/>
    <lineage>
        <taxon>Bacteria</taxon>
        <taxon>Bacillati</taxon>
        <taxon>Bacillota</taxon>
        <taxon>Erysipelotrichia</taxon>
        <taxon>Erysipelotrichales</taxon>
        <taxon>Erysipelotrichaceae</taxon>
        <taxon>Dielma</taxon>
    </lineage>
</organism>
<dbReference type="CDD" id="cd01949">
    <property type="entry name" value="GGDEF"/>
    <property type="match status" value="1"/>
</dbReference>
<gene>
    <name evidence="2" type="ORF">MQE39_16625</name>
</gene>
<dbReference type="PANTHER" id="PTHR46663">
    <property type="entry name" value="DIGUANYLATE CYCLASE DGCT-RELATED"/>
    <property type="match status" value="1"/>
</dbReference>
<dbReference type="SUPFAM" id="SSF48452">
    <property type="entry name" value="TPR-like"/>
    <property type="match status" value="1"/>
</dbReference>
<dbReference type="PANTHER" id="PTHR46663:SF2">
    <property type="entry name" value="GGDEF DOMAIN-CONTAINING PROTEIN"/>
    <property type="match status" value="1"/>
</dbReference>
<proteinExistence type="predicted"/>
<dbReference type="SUPFAM" id="SSF55073">
    <property type="entry name" value="Nucleotide cyclase"/>
    <property type="match status" value="1"/>
</dbReference>
<accession>A0AB35UNL7</accession>
<evidence type="ECO:0000313" key="2">
    <source>
        <dbReference type="EMBL" id="MDY5169743.1"/>
    </source>
</evidence>
<evidence type="ECO:0000313" key="3">
    <source>
        <dbReference type="Proteomes" id="UP001276902"/>
    </source>
</evidence>
<dbReference type="NCBIfam" id="TIGR00254">
    <property type="entry name" value="GGDEF"/>
    <property type="match status" value="1"/>
</dbReference>
<dbReference type="InterPro" id="IPR000160">
    <property type="entry name" value="GGDEF_dom"/>
</dbReference>
<dbReference type="Gene3D" id="3.30.70.270">
    <property type="match status" value="1"/>
</dbReference>
<feature type="domain" description="GGDEF" evidence="1">
    <location>
        <begin position="412"/>
        <end position="540"/>
    </location>
</feature>
<sequence length="542" mass="64431">MKRIFILGLMFKIQNSYKLCYDYTMLEEMRNIEQQIDIERLSKNMDAIFVLAKKLKDLAENERDDYYMAVACYYIANYNLNKGNYQEALDFALDGITYGEIISANFYLIQLNNLVGMIYGTLGDEVNSVQYTLKAYYIAKMNNVNRSVYILTNNLGVLFYDLQYYDIAYEYFLESFKERGITDSSLLKINDGFNIINLVGCSLHLHKMDDYRQWMSYLEVYREKYTEFTVEDDYLLYQIYEAYYAADYQLMIERIYQFLNLCSKDLDQLHTYKDMVQIFKLCVEAGFEELSNVLLEQLNIYMKQYPEYKRTSRLMEYYVEYSIKFRKEQLKDVLFNYYLSKKKEDEAWKREMKSTLITNINMEKIVYEQKIILKTNEELRKNMELEEFTRVLNKNAFTNYVKAELEMMHQDQYMALFIIDIDKFKNINDTMGHYYGDQVLIQIVEAIKKNLRDNDYLGRIGGDEFSIFMKNILSMDYLNEKTENIMKSIQSIAGECQVSASVGLSVISQKCDFESLFKSADEAMYEAKNNGGNRYCLKMLDE</sequence>
<protein>
    <submittedName>
        <fullName evidence="2">GGDEF domain-containing protein</fullName>
    </submittedName>
</protein>
<evidence type="ECO:0000259" key="1">
    <source>
        <dbReference type="PROSITE" id="PS50887"/>
    </source>
</evidence>
<dbReference type="Pfam" id="PF00990">
    <property type="entry name" value="GGDEF"/>
    <property type="match status" value="1"/>
</dbReference>
<dbReference type="PROSITE" id="PS50887">
    <property type="entry name" value="GGDEF"/>
    <property type="match status" value="1"/>
</dbReference>
<comment type="caution">
    <text evidence="2">The sequence shown here is derived from an EMBL/GenBank/DDBJ whole genome shotgun (WGS) entry which is preliminary data.</text>
</comment>
<dbReference type="Proteomes" id="UP001276902">
    <property type="component" value="Unassembled WGS sequence"/>
</dbReference>
<reference evidence="2" key="1">
    <citation type="submission" date="2022-03" db="EMBL/GenBank/DDBJ databases">
        <title>First case of bacteraemia caused by Dielma fastidiosa in a patient hospitalised with diverticulitis.</title>
        <authorList>
            <person name="Forman-Ankjaer B."/>
            <person name="Hvid-Jensen F."/>
            <person name="Kobel C.M."/>
            <person name="Greve T."/>
        </authorList>
    </citation>
    <scope>NUCLEOTIDE SEQUENCE</scope>
    <source>
        <strain evidence="2">AUH_DF_2021</strain>
    </source>
</reference>
<dbReference type="InterPro" id="IPR043128">
    <property type="entry name" value="Rev_trsase/Diguanyl_cyclase"/>
</dbReference>
<dbReference type="InterPro" id="IPR011990">
    <property type="entry name" value="TPR-like_helical_dom_sf"/>
</dbReference>
<dbReference type="AlphaFoldDB" id="A0AB35UNL7"/>
<dbReference type="RefSeq" id="WP_320885011.1">
    <property type="nucleotide sequence ID" value="NZ_BAABZA010000001.1"/>
</dbReference>
<dbReference type="EMBL" id="JALDAW010000023">
    <property type="protein sequence ID" value="MDY5169743.1"/>
    <property type="molecule type" value="Genomic_DNA"/>
</dbReference>
<dbReference type="Gene3D" id="1.25.40.10">
    <property type="entry name" value="Tetratricopeptide repeat domain"/>
    <property type="match status" value="1"/>
</dbReference>